<evidence type="ECO:0000256" key="2">
    <source>
        <dbReference type="SAM" id="Phobius"/>
    </source>
</evidence>
<dbReference type="EMBL" id="CM031809">
    <property type="protein sequence ID" value="KAG6667492.1"/>
    <property type="molecule type" value="Genomic_DNA"/>
</dbReference>
<dbReference type="Proteomes" id="UP000811609">
    <property type="component" value="Chromosome 1"/>
</dbReference>
<dbReference type="PANTHER" id="PTHR24177:SF329">
    <property type="entry name" value="ANKYRIN REPEAT PROTEIN"/>
    <property type="match status" value="1"/>
</dbReference>
<dbReference type="InterPro" id="IPR026961">
    <property type="entry name" value="PGG_dom"/>
</dbReference>
<feature type="transmembrane region" description="Helical" evidence="2">
    <location>
        <begin position="670"/>
        <end position="694"/>
    </location>
</feature>
<keyword evidence="2" id="KW-0812">Transmembrane</keyword>
<feature type="transmembrane region" description="Helical" evidence="2">
    <location>
        <begin position="639"/>
        <end position="664"/>
    </location>
</feature>
<keyword evidence="2" id="KW-0472">Membrane</keyword>
<name>A0A8T1RN22_CARIL</name>
<dbReference type="Pfam" id="PF12796">
    <property type="entry name" value="Ank_2"/>
    <property type="match status" value="1"/>
</dbReference>
<feature type="transmembrane region" description="Helical" evidence="2">
    <location>
        <begin position="555"/>
        <end position="575"/>
    </location>
</feature>
<feature type="transmembrane region" description="Helical" evidence="2">
    <location>
        <begin position="595"/>
        <end position="618"/>
    </location>
</feature>
<keyword evidence="1" id="KW-0040">ANK repeat</keyword>
<reference evidence="4" key="1">
    <citation type="submission" date="2020-12" db="EMBL/GenBank/DDBJ databases">
        <title>WGS assembly of Carya illinoinensis cv. Pawnee.</title>
        <authorList>
            <person name="Platts A."/>
            <person name="Shu S."/>
            <person name="Wright S."/>
            <person name="Barry K."/>
            <person name="Edger P."/>
            <person name="Pires J.C."/>
            <person name="Schmutz J."/>
        </authorList>
    </citation>
    <scope>NUCLEOTIDE SEQUENCE</scope>
    <source>
        <tissue evidence="4">Leaf</tissue>
    </source>
</reference>
<dbReference type="Pfam" id="PF14223">
    <property type="entry name" value="Retrotran_gag_2"/>
    <property type="match status" value="1"/>
</dbReference>
<dbReference type="InterPro" id="IPR002110">
    <property type="entry name" value="Ankyrin_rpt"/>
</dbReference>
<comment type="caution">
    <text evidence="4">The sequence shown here is derived from an EMBL/GenBank/DDBJ whole genome shotgun (WGS) entry which is preliminary data.</text>
</comment>
<proteinExistence type="predicted"/>
<dbReference type="PANTHER" id="PTHR24177">
    <property type="entry name" value="CASKIN"/>
    <property type="match status" value="1"/>
</dbReference>
<gene>
    <name evidence="4" type="ORF">CIPAW_01G104800</name>
</gene>
<sequence>MTTNILSSTIVLEALRDDNYENWSACIQNYFLAQDLWDMFETTTEPPKPEQVVEFKGWRKKNAAALHAIQISCGVEILSKIKDISSAKTVWYTLAKLMCQPPNPKVEPNNPGYSALKEALQSADWETATDFLKHHPNSKTAKITTLGKTALHVSVAAGHLRIVEELMELFSEDELEVQDNNGNTALMETTYRGQYKMAERMLRKNKKLIRIRSNGDRYLPVVKAMRYGHIKLARYLYSLTPLEDLVPENGTSGTTLCKAAIFSKTFDIALDLIRHCPRLALATDGATPTSPLHALASMPSAFPSGNRLVFWKRWISSCIHIQSSETNTNEVHLIVHKEDQESQSDVEKTNRSSVRGLLCGLVSKLISLIDTEHLYKMKLVHEQSHELLRLMCKEVSNSYQDEMHNGEIYSVIHCAIKEGIFEFVRDVLKANPDLLLLRDENKRNVFMFAVQCRQAKIFSLVYGLNLKNRMLNTRDIFKNKILHLAGMPPISSGLDRIQGAALQMQREVQWFKEVQSVIPPRDSEVVNRDNKTPRELFIEQHKDLLKEGEKWMKDTANSCTVVAALILTIMFAAAFTVPGGNNQGTGLPVFFNKRLFMLFMVSDSLSLFSSVTSVLMFLGILTSRYTEEDFLIYLPTKMIIGLSTLFFSIAAMMIAFSSGLLLILDEQSFMVIPAICFASIPVALFVLMQFPLLVDMFISTYGSGIFDRKMKPWL</sequence>
<evidence type="ECO:0000313" key="4">
    <source>
        <dbReference type="EMBL" id="KAG6667492.1"/>
    </source>
</evidence>
<dbReference type="AlphaFoldDB" id="A0A8T1RN22"/>
<dbReference type="Pfam" id="PF13962">
    <property type="entry name" value="PGG"/>
    <property type="match status" value="1"/>
</dbReference>
<protein>
    <recommendedName>
        <fullName evidence="3">PGG domain-containing protein</fullName>
    </recommendedName>
</protein>
<keyword evidence="5" id="KW-1185">Reference proteome</keyword>
<dbReference type="GO" id="GO:0016020">
    <property type="term" value="C:membrane"/>
    <property type="evidence" value="ECO:0007669"/>
    <property type="project" value="TreeGrafter"/>
</dbReference>
<dbReference type="PROSITE" id="PS50297">
    <property type="entry name" value="ANK_REP_REGION"/>
    <property type="match status" value="1"/>
</dbReference>
<accession>A0A8T1RN22</accession>
<organism evidence="4 5">
    <name type="scientific">Carya illinoinensis</name>
    <name type="common">Pecan</name>
    <dbReference type="NCBI Taxonomy" id="32201"/>
    <lineage>
        <taxon>Eukaryota</taxon>
        <taxon>Viridiplantae</taxon>
        <taxon>Streptophyta</taxon>
        <taxon>Embryophyta</taxon>
        <taxon>Tracheophyta</taxon>
        <taxon>Spermatophyta</taxon>
        <taxon>Magnoliopsida</taxon>
        <taxon>eudicotyledons</taxon>
        <taxon>Gunneridae</taxon>
        <taxon>Pentapetalae</taxon>
        <taxon>rosids</taxon>
        <taxon>fabids</taxon>
        <taxon>Fagales</taxon>
        <taxon>Juglandaceae</taxon>
        <taxon>Carya</taxon>
    </lineage>
</organism>
<dbReference type="EMBL" id="CM031809">
    <property type="protein sequence ID" value="KAG6667490.1"/>
    <property type="molecule type" value="Genomic_DNA"/>
</dbReference>
<dbReference type="SMART" id="SM00248">
    <property type="entry name" value="ANK"/>
    <property type="match status" value="4"/>
</dbReference>
<keyword evidence="2" id="KW-1133">Transmembrane helix</keyword>
<dbReference type="PROSITE" id="PS50088">
    <property type="entry name" value="ANK_REPEAT"/>
    <property type="match status" value="1"/>
</dbReference>
<evidence type="ECO:0000313" key="5">
    <source>
        <dbReference type="Proteomes" id="UP000811609"/>
    </source>
</evidence>
<evidence type="ECO:0000259" key="3">
    <source>
        <dbReference type="Pfam" id="PF13962"/>
    </source>
</evidence>
<feature type="repeat" description="ANK" evidence="1">
    <location>
        <begin position="146"/>
        <end position="168"/>
    </location>
</feature>
<evidence type="ECO:0000256" key="1">
    <source>
        <dbReference type="PROSITE-ProRule" id="PRU00023"/>
    </source>
</evidence>
<feature type="domain" description="PGG" evidence="3">
    <location>
        <begin position="549"/>
        <end position="661"/>
    </location>
</feature>